<dbReference type="AlphaFoldDB" id="A0A1V9YYF3"/>
<dbReference type="PANTHER" id="PTHR10015:SF206">
    <property type="entry name" value="HSF-TYPE DNA-BINDING DOMAIN-CONTAINING PROTEIN"/>
    <property type="match status" value="1"/>
</dbReference>
<keyword evidence="2" id="KW-0238">DNA-binding</keyword>
<protein>
    <recommendedName>
        <fullName evidence="6">HSF-type DNA-binding domain-containing protein</fullName>
    </recommendedName>
</protein>
<evidence type="ECO:0000256" key="4">
    <source>
        <dbReference type="RuleBase" id="RU004020"/>
    </source>
</evidence>
<proteinExistence type="inferred from homology"/>
<evidence type="ECO:0000313" key="7">
    <source>
        <dbReference type="EMBL" id="OQR90732.1"/>
    </source>
</evidence>
<evidence type="ECO:0000313" key="8">
    <source>
        <dbReference type="Proteomes" id="UP000243579"/>
    </source>
</evidence>
<keyword evidence="3" id="KW-0539">Nucleus</keyword>
<dbReference type="SUPFAM" id="SSF46785">
    <property type="entry name" value="Winged helix' DNA-binding domain"/>
    <property type="match status" value="2"/>
</dbReference>
<comment type="caution">
    <text evidence="7">The sequence shown here is derived from an EMBL/GenBank/DDBJ whole genome shotgun (WGS) entry which is preliminary data.</text>
</comment>
<evidence type="ECO:0000256" key="2">
    <source>
        <dbReference type="ARBA" id="ARBA00023125"/>
    </source>
</evidence>
<keyword evidence="8" id="KW-1185">Reference proteome</keyword>
<dbReference type="InterPro" id="IPR000232">
    <property type="entry name" value="HSF_DNA-bd"/>
</dbReference>
<dbReference type="EMBL" id="JNBR01000583">
    <property type="protein sequence ID" value="OQR90732.1"/>
    <property type="molecule type" value="Genomic_DNA"/>
</dbReference>
<dbReference type="SMART" id="SM00415">
    <property type="entry name" value="HSF"/>
    <property type="match status" value="2"/>
</dbReference>
<gene>
    <name evidence="7" type="ORF">ACHHYP_05291</name>
</gene>
<reference evidence="7 8" key="1">
    <citation type="journal article" date="2014" name="Genome Biol. Evol.">
        <title>The secreted proteins of Achlya hypogyna and Thraustotheca clavata identify the ancestral oomycete secretome and reveal gene acquisitions by horizontal gene transfer.</title>
        <authorList>
            <person name="Misner I."/>
            <person name="Blouin N."/>
            <person name="Leonard G."/>
            <person name="Richards T.A."/>
            <person name="Lane C.E."/>
        </authorList>
    </citation>
    <scope>NUCLEOTIDE SEQUENCE [LARGE SCALE GENOMIC DNA]</scope>
    <source>
        <strain evidence="7 8">ATCC 48635</strain>
    </source>
</reference>
<dbReference type="InterPro" id="IPR036390">
    <property type="entry name" value="WH_DNA-bd_sf"/>
</dbReference>
<feature type="compositionally biased region" description="Basic residues" evidence="5">
    <location>
        <begin position="88"/>
        <end position="102"/>
    </location>
</feature>
<feature type="region of interest" description="Disordered" evidence="5">
    <location>
        <begin position="281"/>
        <end position="311"/>
    </location>
</feature>
<dbReference type="STRING" id="1202772.A0A1V9YYF3"/>
<dbReference type="Gene3D" id="1.10.10.10">
    <property type="entry name" value="Winged helix-like DNA-binding domain superfamily/Winged helix DNA-binding domain"/>
    <property type="match status" value="2"/>
</dbReference>
<dbReference type="PANTHER" id="PTHR10015">
    <property type="entry name" value="HEAT SHOCK TRANSCRIPTION FACTOR"/>
    <property type="match status" value="1"/>
</dbReference>
<evidence type="ECO:0000259" key="6">
    <source>
        <dbReference type="SMART" id="SM00415"/>
    </source>
</evidence>
<feature type="region of interest" description="Disordered" evidence="5">
    <location>
        <begin position="77"/>
        <end position="102"/>
    </location>
</feature>
<feature type="domain" description="HSF-type DNA-binding" evidence="6">
    <location>
        <begin position="178"/>
        <end position="271"/>
    </location>
</feature>
<accession>A0A1V9YYF3</accession>
<feature type="compositionally biased region" description="Basic residues" evidence="5">
    <location>
        <begin position="281"/>
        <end position="290"/>
    </location>
</feature>
<dbReference type="InterPro" id="IPR036388">
    <property type="entry name" value="WH-like_DNA-bd_sf"/>
</dbReference>
<dbReference type="Proteomes" id="UP000243579">
    <property type="component" value="Unassembled WGS sequence"/>
</dbReference>
<evidence type="ECO:0000256" key="5">
    <source>
        <dbReference type="SAM" id="MobiDB-lite"/>
    </source>
</evidence>
<dbReference type="OrthoDB" id="70209at2759"/>
<sequence length="587" mass="64464">MSTTNGFLRKLYRLLSQESPSIVGWAPCGTRFQVYDVARFEAAILPQYFRLNSHAAFVALLAEHGFVSDDGCHSHPDLSRSRPVLQAPKKRSHKATSRTSRVRAHPYEHKTIACDDGLWSALAAVCLQTADQPPSNPLFQKNGSFEADGWQLLSGPSMYFITEWPNGVTITRAMAGSIASGFVRKLYLLLDKESADIIAWDEGGKSFSIRDREQLDATVLPKYFRGKLAAFHQQLLDHGFKWTTEADDSERYEHESFVRGEPGLLDNIVRVPQPKCKTFPKLKKARKERRRAGDPYVKKTPPPPASLQVEPGSHEELVWKAINHLMYSNDNHGLFPNASGLLNTPGFTPSMVQLGDPIPPVVKGPNPLFQATNGVNPLFHGAKSPLFDAPAPSANPLFQKTPSTNPLFQSSASNPLFQSAPATNPLFLKAASTGGATSPANPLFGASTNPLFGAAQAAPHLSPAAAPALFKTQAETPAANEWQHLLSSSVDRFMQSTDKFTSAEDTFKFIMEERTRIAEEKTKLPAKLGDELFPNLGTAPDALLTFLMGSSVDLLQRSVDTFEQQLTQLHMSDTESHDDEEFGIIEA</sequence>
<name>A0A1V9YYF3_ACHHY</name>
<evidence type="ECO:0000256" key="3">
    <source>
        <dbReference type="ARBA" id="ARBA00023242"/>
    </source>
</evidence>
<feature type="domain" description="HSF-type DNA-binding" evidence="6">
    <location>
        <begin position="3"/>
        <end position="92"/>
    </location>
</feature>
<comment type="subcellular location">
    <subcellularLocation>
        <location evidence="1">Nucleus</location>
    </subcellularLocation>
</comment>
<dbReference type="GO" id="GO:0003700">
    <property type="term" value="F:DNA-binding transcription factor activity"/>
    <property type="evidence" value="ECO:0007669"/>
    <property type="project" value="InterPro"/>
</dbReference>
<dbReference type="GO" id="GO:0043565">
    <property type="term" value="F:sequence-specific DNA binding"/>
    <property type="evidence" value="ECO:0007669"/>
    <property type="project" value="InterPro"/>
</dbReference>
<dbReference type="GO" id="GO:0005634">
    <property type="term" value="C:nucleus"/>
    <property type="evidence" value="ECO:0007669"/>
    <property type="project" value="UniProtKB-SubCell"/>
</dbReference>
<dbReference type="Pfam" id="PF00447">
    <property type="entry name" value="HSF_DNA-bind"/>
    <property type="match status" value="2"/>
</dbReference>
<comment type="similarity">
    <text evidence="4">Belongs to the HSF family.</text>
</comment>
<organism evidence="7 8">
    <name type="scientific">Achlya hypogyna</name>
    <name type="common">Oomycete</name>
    <name type="synonym">Protoachlya hypogyna</name>
    <dbReference type="NCBI Taxonomy" id="1202772"/>
    <lineage>
        <taxon>Eukaryota</taxon>
        <taxon>Sar</taxon>
        <taxon>Stramenopiles</taxon>
        <taxon>Oomycota</taxon>
        <taxon>Saprolegniomycetes</taxon>
        <taxon>Saprolegniales</taxon>
        <taxon>Achlyaceae</taxon>
        <taxon>Achlya</taxon>
    </lineage>
</organism>
<evidence type="ECO:0000256" key="1">
    <source>
        <dbReference type="ARBA" id="ARBA00004123"/>
    </source>
</evidence>